<organism evidence="1 2">
    <name type="scientific">Paraphaeosphaeria sporulosa</name>
    <dbReference type="NCBI Taxonomy" id="1460663"/>
    <lineage>
        <taxon>Eukaryota</taxon>
        <taxon>Fungi</taxon>
        <taxon>Dikarya</taxon>
        <taxon>Ascomycota</taxon>
        <taxon>Pezizomycotina</taxon>
        <taxon>Dothideomycetes</taxon>
        <taxon>Pleosporomycetidae</taxon>
        <taxon>Pleosporales</taxon>
        <taxon>Massarineae</taxon>
        <taxon>Didymosphaeriaceae</taxon>
        <taxon>Paraphaeosphaeria</taxon>
    </lineage>
</organism>
<dbReference type="RefSeq" id="XP_018039974.1">
    <property type="nucleotide sequence ID" value="XM_018176147.1"/>
</dbReference>
<dbReference type="GeneID" id="28759633"/>
<dbReference type="PANTHER" id="PTHR43857">
    <property type="entry name" value="BLR7761 PROTEIN"/>
    <property type="match status" value="1"/>
</dbReference>
<proteinExistence type="predicted"/>
<name>A0A177CS69_9PLEO</name>
<dbReference type="OrthoDB" id="309640at2759"/>
<dbReference type="SUPFAM" id="SSF55298">
    <property type="entry name" value="YjgF-like"/>
    <property type="match status" value="1"/>
</dbReference>
<dbReference type="Proteomes" id="UP000077069">
    <property type="component" value="Unassembled WGS sequence"/>
</dbReference>
<dbReference type="PANTHER" id="PTHR43857:SF1">
    <property type="entry name" value="YJGH FAMILY PROTEIN"/>
    <property type="match status" value="1"/>
</dbReference>
<protein>
    <submittedName>
        <fullName evidence="1">Putative L-PSP endoribonuclease family protein</fullName>
    </submittedName>
</protein>
<gene>
    <name evidence="1" type="ORF">CC84DRAFT_1137405</name>
</gene>
<dbReference type="InParanoid" id="A0A177CS69"/>
<dbReference type="EMBL" id="KV441549">
    <property type="protein sequence ID" value="OAG09609.1"/>
    <property type="molecule type" value="Genomic_DNA"/>
</dbReference>
<evidence type="ECO:0000313" key="1">
    <source>
        <dbReference type="EMBL" id="OAG09609.1"/>
    </source>
</evidence>
<dbReference type="Gene3D" id="3.30.1330.40">
    <property type="entry name" value="RutC-like"/>
    <property type="match status" value="1"/>
</dbReference>
<evidence type="ECO:0000313" key="2">
    <source>
        <dbReference type="Proteomes" id="UP000077069"/>
    </source>
</evidence>
<dbReference type="STRING" id="1460663.A0A177CS69"/>
<dbReference type="InterPro" id="IPR035959">
    <property type="entry name" value="RutC-like_sf"/>
</dbReference>
<dbReference type="AlphaFoldDB" id="A0A177CS69"/>
<sequence length="137" mass="15476">MSHLQYFDYPNFGTRTRKDFGASQAVRVGNFIEISGQGGWDPETEEFPIALSDEVEQAFSNVQLALTTAGGKGWDRVYNVRVYINVRGKDGWPEYGQHLTTSLKKWCPNHGPIVTVLEVKGLFRDMRIEIEATEHVG</sequence>
<reference evidence="1 2" key="1">
    <citation type="submission" date="2016-05" db="EMBL/GenBank/DDBJ databases">
        <title>Comparative analysis of secretome profiles of manganese(II)-oxidizing ascomycete fungi.</title>
        <authorList>
            <consortium name="DOE Joint Genome Institute"/>
            <person name="Zeiner C.A."/>
            <person name="Purvine S.O."/>
            <person name="Zink E.M."/>
            <person name="Wu S."/>
            <person name="Pasa-Tolic L."/>
            <person name="Chaput D.L."/>
            <person name="Haridas S."/>
            <person name="Grigoriev I.V."/>
            <person name="Santelli C.M."/>
            <person name="Hansel C.M."/>
        </authorList>
    </citation>
    <scope>NUCLEOTIDE SEQUENCE [LARGE SCALE GENOMIC DNA]</scope>
    <source>
        <strain evidence="1 2">AP3s5-JAC2a</strain>
    </source>
</reference>
<accession>A0A177CS69</accession>
<keyword evidence="2" id="KW-1185">Reference proteome</keyword>
<dbReference type="Pfam" id="PF01042">
    <property type="entry name" value="Ribonuc_L-PSP"/>
    <property type="match status" value="1"/>
</dbReference>
<dbReference type="InterPro" id="IPR006175">
    <property type="entry name" value="YjgF/YER057c/UK114"/>
</dbReference>